<dbReference type="PANTHER" id="PTHR34801">
    <property type="entry name" value="EXPRESSED PROTEIN"/>
    <property type="match status" value="1"/>
</dbReference>
<evidence type="ECO:0000313" key="1">
    <source>
        <dbReference type="EMBL" id="KAK3287839.1"/>
    </source>
</evidence>
<proteinExistence type="predicted"/>
<name>A0AAE0LKA1_9CHLO</name>
<keyword evidence="2" id="KW-1185">Reference proteome</keyword>
<gene>
    <name evidence="1" type="ORF">CYMTET_4667</name>
</gene>
<dbReference type="EMBL" id="LGRX02000687">
    <property type="protein sequence ID" value="KAK3287839.1"/>
    <property type="molecule type" value="Genomic_DNA"/>
</dbReference>
<organism evidence="1 2">
    <name type="scientific">Cymbomonas tetramitiformis</name>
    <dbReference type="NCBI Taxonomy" id="36881"/>
    <lineage>
        <taxon>Eukaryota</taxon>
        <taxon>Viridiplantae</taxon>
        <taxon>Chlorophyta</taxon>
        <taxon>Pyramimonadophyceae</taxon>
        <taxon>Pyramimonadales</taxon>
        <taxon>Pyramimonadaceae</taxon>
        <taxon>Cymbomonas</taxon>
    </lineage>
</organism>
<protein>
    <recommendedName>
        <fullName evidence="3">DUF1499 domain-containing protein</fullName>
    </recommendedName>
</protein>
<dbReference type="Proteomes" id="UP001190700">
    <property type="component" value="Unassembled WGS sequence"/>
</dbReference>
<dbReference type="InterPro" id="IPR010865">
    <property type="entry name" value="DUF1499"/>
</dbReference>
<dbReference type="Pfam" id="PF07386">
    <property type="entry name" value="DUF1499"/>
    <property type="match status" value="1"/>
</dbReference>
<evidence type="ECO:0000313" key="2">
    <source>
        <dbReference type="Proteomes" id="UP001190700"/>
    </source>
</evidence>
<dbReference type="AlphaFoldDB" id="A0AAE0LKA1"/>
<reference evidence="1 2" key="1">
    <citation type="journal article" date="2015" name="Genome Biol. Evol.">
        <title>Comparative Genomics of a Bacterivorous Green Alga Reveals Evolutionary Causalities and Consequences of Phago-Mixotrophic Mode of Nutrition.</title>
        <authorList>
            <person name="Burns J.A."/>
            <person name="Paasch A."/>
            <person name="Narechania A."/>
            <person name="Kim E."/>
        </authorList>
    </citation>
    <scope>NUCLEOTIDE SEQUENCE [LARGE SCALE GENOMIC DNA]</scope>
    <source>
        <strain evidence="1 2">PLY_AMNH</strain>
    </source>
</reference>
<sequence length="224" mass="25076">MHSSASTFSGKALLVHHALNKRENATSRSRAVRISAEKKEEVKEVVNSRREFALNSVSGIFLASMFSFSGTRPSNLGPKNYGNFKQLGLCPPTPNCISTAEEANDLSHYVPQWTYNPPEGRGSKNKATRAQAMAELQAAIENTEPDKFTHEIIKVTDDYLYAEYTSPIFGFVDDVEFYFPPGEDSLVEYRSASRLGESDGDINRKRIRDLRKELQKAGWQSVGF</sequence>
<evidence type="ECO:0008006" key="3">
    <source>
        <dbReference type="Google" id="ProtNLM"/>
    </source>
</evidence>
<accession>A0AAE0LKA1</accession>
<comment type="caution">
    <text evidence="1">The sequence shown here is derived from an EMBL/GenBank/DDBJ whole genome shotgun (WGS) entry which is preliminary data.</text>
</comment>
<dbReference type="PANTHER" id="PTHR34801:SF2">
    <property type="entry name" value="EXPRESSED PROTEIN"/>
    <property type="match status" value="1"/>
</dbReference>